<dbReference type="STRING" id="263475.AMD00_11865"/>
<dbReference type="InterPro" id="IPR041656">
    <property type="entry name" value="TPR_5"/>
</dbReference>
<sequence>MQRLEKVLKLRANNLLKDSNQLMMNIQHDFPEDAFVNYQTAWSFDVLGLENEAIPYYEKAIKLGLDNQDEPNAYLGLGSTFRTIGEYQKSEKVFQEGITKYPEFKALQVFYAMTLFNLKKHEDSIGQLLDVITTSTKDASIKDYERAIHFYKDKLHLVW</sequence>
<dbReference type="OrthoDB" id="193829at2"/>
<feature type="repeat" description="TPR" evidence="1">
    <location>
        <begin position="71"/>
        <end position="104"/>
    </location>
</feature>
<proteinExistence type="predicted"/>
<evidence type="ECO:0000259" key="2">
    <source>
        <dbReference type="Pfam" id="PF12688"/>
    </source>
</evidence>
<feature type="domain" description="Tetratrico peptide repeat group 5" evidence="2">
    <location>
        <begin position="37"/>
        <end position="155"/>
    </location>
</feature>
<dbReference type="GeneID" id="301136792"/>
<dbReference type="SMART" id="SM00028">
    <property type="entry name" value="TPR"/>
    <property type="match status" value="2"/>
</dbReference>
<dbReference type="AlphaFoldDB" id="A0A0M0LDG1"/>
<reference evidence="4" key="1">
    <citation type="submission" date="2015-08" db="EMBL/GenBank/DDBJ databases">
        <title>Fjat-10028 dsm 16317.</title>
        <authorList>
            <person name="Liu B."/>
            <person name="Wang J."/>
            <person name="Zhu Y."/>
            <person name="Liu G."/>
            <person name="Chen Q."/>
            <person name="Chen Z."/>
            <person name="Lan J."/>
            <person name="Che J."/>
            <person name="Ge C."/>
            <person name="Shi H."/>
            <person name="Pan Z."/>
            <person name="Liu X."/>
        </authorList>
    </citation>
    <scope>NUCLEOTIDE SEQUENCE [LARGE SCALE GENOMIC DNA]</scope>
    <source>
        <strain evidence="4">DSM 16317</strain>
    </source>
</reference>
<dbReference type="PATRIC" id="fig|263475.3.peg.3617"/>
<comment type="caution">
    <text evidence="3">The sequence shown here is derived from an EMBL/GenBank/DDBJ whole genome shotgun (WGS) entry which is preliminary data.</text>
</comment>
<dbReference type="RefSeq" id="WP_053417276.1">
    <property type="nucleotide sequence ID" value="NZ_JBCMNK010000006.1"/>
</dbReference>
<gene>
    <name evidence="3" type="ORF">AMD00_11865</name>
</gene>
<dbReference type="Pfam" id="PF12688">
    <property type="entry name" value="TPR_5"/>
    <property type="match status" value="1"/>
</dbReference>
<protein>
    <recommendedName>
        <fullName evidence="2">Tetratrico peptide repeat group 5 domain-containing protein</fullName>
    </recommendedName>
</protein>
<dbReference type="Gene3D" id="1.25.40.10">
    <property type="entry name" value="Tetratricopeptide repeat domain"/>
    <property type="match status" value="1"/>
</dbReference>
<keyword evidence="4" id="KW-1185">Reference proteome</keyword>
<accession>A0A0M0LDG1</accession>
<dbReference type="EMBL" id="LILB01000005">
    <property type="protein sequence ID" value="KOO49084.1"/>
    <property type="molecule type" value="Genomic_DNA"/>
</dbReference>
<keyword evidence="1" id="KW-0802">TPR repeat</keyword>
<dbReference type="SUPFAM" id="SSF48452">
    <property type="entry name" value="TPR-like"/>
    <property type="match status" value="1"/>
</dbReference>
<dbReference type="InterPro" id="IPR019734">
    <property type="entry name" value="TPR_rpt"/>
</dbReference>
<dbReference type="InterPro" id="IPR011990">
    <property type="entry name" value="TPR-like_helical_dom_sf"/>
</dbReference>
<name>A0A0M0LDG1_9BACL</name>
<organism evidence="3 4">
    <name type="scientific">Viridibacillus arvi</name>
    <dbReference type="NCBI Taxonomy" id="263475"/>
    <lineage>
        <taxon>Bacteria</taxon>
        <taxon>Bacillati</taxon>
        <taxon>Bacillota</taxon>
        <taxon>Bacilli</taxon>
        <taxon>Bacillales</taxon>
        <taxon>Caryophanaceae</taxon>
        <taxon>Viridibacillus</taxon>
    </lineage>
</organism>
<dbReference type="PROSITE" id="PS50005">
    <property type="entry name" value="TPR"/>
    <property type="match status" value="1"/>
</dbReference>
<evidence type="ECO:0000313" key="4">
    <source>
        <dbReference type="Proteomes" id="UP000036867"/>
    </source>
</evidence>
<dbReference type="Proteomes" id="UP000036867">
    <property type="component" value="Unassembled WGS sequence"/>
</dbReference>
<evidence type="ECO:0000256" key="1">
    <source>
        <dbReference type="PROSITE-ProRule" id="PRU00339"/>
    </source>
</evidence>
<evidence type="ECO:0000313" key="3">
    <source>
        <dbReference type="EMBL" id="KOO49084.1"/>
    </source>
</evidence>